<dbReference type="AlphaFoldDB" id="A0A916R900"/>
<evidence type="ECO:0000313" key="2">
    <source>
        <dbReference type="EMBL" id="GGA43458.1"/>
    </source>
</evidence>
<dbReference type="Gene3D" id="3.40.50.200">
    <property type="entry name" value="Peptidase S8/S53 domain"/>
    <property type="match status" value="1"/>
</dbReference>
<proteinExistence type="predicted"/>
<sequence length="828" mass="91470">MPNGEQRALKHIYITGNGRREQFTWPRGGGGEVVLPARNRAQHAAHLEQALTSAITAAAEQAAERNPEIAGGNAGFYLEFDIGKEQRPLLDKLEDKRGQDHIELVAVRPAESDPENLLSATVFVPEAKRELYLKKVEDYRTQETPTGKPKNQPLVASLEDVRLAHARSLFTDDIQMFPAAGQHAWWEVWLRTGGRPILEHAADILDIVLREHVVRFPEREVVLVLATPSQIGMIVSNTDAIAELRLARDTPSVYLAMDPTEQRDWSDELAERLEVPDAGAPAVCILDSGSTRPHPLIEPVLNAEDQQSWNGVWPVEDTSPMWRGHGTKMSGLALYGDLTDPLASTDPLSLSHVLESVKILPDQGANDPDLYGYITAEAMSRAEIQAPERSRAFCLAVTSAGDHWRGRPSSWSAALDELAYGDGDTQRIVVVSAGNVNALYPAAEYLDQNDAAPIENPAQAWNALTVGAVTEKCTITDATFAGWSPMAPAGDLSPLSRTSLTWKNEWPIKPDIVFEGGNYGVNPANGNSDHLDDLTLLTTNNRLQVGYFNVIADTSAATALASRMAAQILADRAGHWPETVRGLIVHSADWTPAMRGHLPVNPKQTHKRVLLRRYGYGVPNLGKAIRSQANDVTLVIESMMQPFFIDGSTIKTCDMIFHDLPWPTETLEGLGEEQVELRVTLSYFIEPNPGERGWTKRHRYASHGLRFAVKRPEEDVDTFRGRINAAAREEEDGAYGGGQDDGWVLGPRLRDRGSLHSDIWEGTAADLANRHGIAVYPTGGWWREKKRLERYDREVRYALILTLRAQTTVDLYTEIANAIGIDVEVETA</sequence>
<dbReference type="GO" id="GO:0004252">
    <property type="term" value="F:serine-type endopeptidase activity"/>
    <property type="evidence" value="ECO:0007669"/>
    <property type="project" value="InterPro"/>
</dbReference>
<name>A0A916R900_9HYPH</name>
<dbReference type="CDD" id="cd04847">
    <property type="entry name" value="Peptidases_S8_Subtilisin_like_2"/>
    <property type="match status" value="1"/>
</dbReference>
<feature type="domain" description="Peptidase S8/S53" evidence="1">
    <location>
        <begin position="282"/>
        <end position="617"/>
    </location>
</feature>
<accession>A0A916R900</accession>
<dbReference type="GO" id="GO:0006508">
    <property type="term" value="P:proteolysis"/>
    <property type="evidence" value="ECO:0007669"/>
    <property type="project" value="InterPro"/>
</dbReference>
<dbReference type="SUPFAM" id="SSF52743">
    <property type="entry name" value="Subtilisin-like"/>
    <property type="match status" value="1"/>
</dbReference>
<dbReference type="InterPro" id="IPR036852">
    <property type="entry name" value="Peptidase_S8/S53_dom_sf"/>
</dbReference>
<dbReference type="OrthoDB" id="9768989at2"/>
<keyword evidence="3" id="KW-1185">Reference proteome</keyword>
<dbReference type="InterPro" id="IPR034074">
    <property type="entry name" value="Y4bN_pept_dom"/>
</dbReference>
<evidence type="ECO:0000259" key="1">
    <source>
        <dbReference type="Pfam" id="PF00082"/>
    </source>
</evidence>
<comment type="caution">
    <text evidence="2">The sequence shown here is derived from an EMBL/GenBank/DDBJ whole genome shotgun (WGS) entry which is preliminary data.</text>
</comment>
<gene>
    <name evidence="2" type="ORF">GCM10011499_11310</name>
</gene>
<protein>
    <recommendedName>
        <fullName evidence="1">Peptidase S8/S53 domain-containing protein</fullName>
    </recommendedName>
</protein>
<dbReference type="Proteomes" id="UP000596977">
    <property type="component" value="Unassembled WGS sequence"/>
</dbReference>
<reference evidence="2 3" key="1">
    <citation type="journal article" date="2014" name="Int. J. Syst. Evol. Microbiol.">
        <title>Complete genome sequence of Corynebacterium casei LMG S-19264T (=DSM 44701T), isolated from a smear-ripened cheese.</title>
        <authorList>
            <consortium name="US DOE Joint Genome Institute (JGI-PGF)"/>
            <person name="Walter F."/>
            <person name="Albersmeier A."/>
            <person name="Kalinowski J."/>
            <person name="Ruckert C."/>
        </authorList>
    </citation>
    <scope>NUCLEOTIDE SEQUENCE [LARGE SCALE GENOMIC DNA]</scope>
    <source>
        <strain evidence="2 3">CGMCC 1.15896</strain>
    </source>
</reference>
<dbReference type="InterPro" id="IPR000209">
    <property type="entry name" value="Peptidase_S8/S53_dom"/>
</dbReference>
<organism evidence="2 3">
    <name type="scientific">Pelagibacterium lentulum</name>
    <dbReference type="NCBI Taxonomy" id="2029865"/>
    <lineage>
        <taxon>Bacteria</taxon>
        <taxon>Pseudomonadati</taxon>
        <taxon>Pseudomonadota</taxon>
        <taxon>Alphaproteobacteria</taxon>
        <taxon>Hyphomicrobiales</taxon>
        <taxon>Devosiaceae</taxon>
        <taxon>Pelagibacterium</taxon>
    </lineage>
</organism>
<evidence type="ECO:0000313" key="3">
    <source>
        <dbReference type="Proteomes" id="UP000596977"/>
    </source>
</evidence>
<dbReference type="Pfam" id="PF00082">
    <property type="entry name" value="Peptidase_S8"/>
    <property type="match status" value="1"/>
</dbReference>
<dbReference type="RefSeq" id="WP_127071970.1">
    <property type="nucleotide sequence ID" value="NZ_BMKB01000002.1"/>
</dbReference>
<dbReference type="EMBL" id="BMKB01000002">
    <property type="protein sequence ID" value="GGA43458.1"/>
    <property type="molecule type" value="Genomic_DNA"/>
</dbReference>